<dbReference type="GO" id="GO:0000976">
    <property type="term" value="F:transcription cis-regulatory region binding"/>
    <property type="evidence" value="ECO:0007669"/>
    <property type="project" value="TreeGrafter"/>
</dbReference>
<organism evidence="9 10">
    <name type="scientific">Friedmanniomyces simplex</name>
    <dbReference type="NCBI Taxonomy" id="329884"/>
    <lineage>
        <taxon>Eukaryota</taxon>
        <taxon>Fungi</taxon>
        <taxon>Dikarya</taxon>
        <taxon>Ascomycota</taxon>
        <taxon>Pezizomycotina</taxon>
        <taxon>Dothideomycetes</taxon>
        <taxon>Dothideomycetidae</taxon>
        <taxon>Mycosphaerellales</taxon>
        <taxon>Teratosphaeriaceae</taxon>
        <taxon>Friedmanniomyces</taxon>
    </lineage>
</organism>
<dbReference type="InterPro" id="IPR051775">
    <property type="entry name" value="Homeobox_domain"/>
</dbReference>
<dbReference type="STRING" id="329884.A0A4U0WWE9"/>
<keyword evidence="10" id="KW-1185">Reference proteome</keyword>
<feature type="region of interest" description="Disordered" evidence="7">
    <location>
        <begin position="148"/>
        <end position="167"/>
    </location>
</feature>
<feature type="compositionally biased region" description="Basic and acidic residues" evidence="7">
    <location>
        <begin position="436"/>
        <end position="452"/>
    </location>
</feature>
<feature type="region of interest" description="Disordered" evidence="7">
    <location>
        <begin position="436"/>
        <end position="533"/>
    </location>
</feature>
<feature type="compositionally biased region" description="Polar residues" evidence="7">
    <location>
        <begin position="285"/>
        <end position="295"/>
    </location>
</feature>
<dbReference type="PANTHER" id="PTHR24323">
    <property type="entry name" value="CEH-10 HOMEODOMAIN-CONTAINING HOMOLOG"/>
    <property type="match status" value="1"/>
</dbReference>
<dbReference type="InterPro" id="IPR009057">
    <property type="entry name" value="Homeodomain-like_sf"/>
</dbReference>
<comment type="caution">
    <text evidence="9">The sequence shown here is derived from an EMBL/GenBank/DDBJ whole genome shotgun (WGS) entry which is preliminary data.</text>
</comment>
<feature type="compositionally biased region" description="Polar residues" evidence="7">
    <location>
        <begin position="394"/>
        <end position="407"/>
    </location>
</feature>
<dbReference type="Pfam" id="PF00046">
    <property type="entry name" value="Homeodomain"/>
    <property type="match status" value="1"/>
</dbReference>
<evidence type="ECO:0000313" key="10">
    <source>
        <dbReference type="Proteomes" id="UP000309340"/>
    </source>
</evidence>
<dbReference type="PANTHER" id="PTHR24323:SF7">
    <property type="entry name" value="HOMEOBOX DOMAIN-CONTAINING PROTEIN"/>
    <property type="match status" value="1"/>
</dbReference>
<feature type="compositionally biased region" description="Polar residues" evidence="7">
    <location>
        <begin position="471"/>
        <end position="482"/>
    </location>
</feature>
<dbReference type="InterPro" id="IPR017970">
    <property type="entry name" value="Homeobox_CS"/>
</dbReference>
<gene>
    <name evidence="9" type="ORF">B0A55_08186</name>
</gene>
<evidence type="ECO:0000256" key="2">
    <source>
        <dbReference type="ARBA" id="ARBA00023125"/>
    </source>
</evidence>
<dbReference type="EMBL" id="NAJQ01000611">
    <property type="protein sequence ID" value="TKA66883.1"/>
    <property type="molecule type" value="Genomic_DNA"/>
</dbReference>
<sequence>MEDQSVLEEAYKRDPKPDKAARLEIVKVVNLGEKEVQIWFQNRRQSSRRKSRPLLPHEIAQYQMSRHGPFVPGLTSASPENGERDVEDCEQLFANVPPSIQPENEPRVGVPAADRLPGYLSSTISPATSIEVEPVLQNHSQVFLPASSTTTSKLPPSPLVAQTPQTASFSGARSIPYPALRNGGAPPMAAPGSFQQHAAVLLDARDPGHPKGLCGDLIRRPSDNMPGIPSAPPHIGAAEPGRRLRKAPSVVRLSLSLDGNASVVTKDGLSPSPPRAPPDYLPPNRSGQTHSTQAMRPQEVALAMPRGSLERSSSGRARDSRAREFWCDKESRDELELKAEQDSSGSARDAISLLRSSSGRSILGALPIKRNSFFAGKPTDAKRSKLGHHRPSLQRANTSLGRLQSGSAADPVLNKKGKPGLKHSESALSVYISGNESDKENWAPDTERRVADHTAATTGSAKGLGVRRSTLGENRNASNTVKARSKGRESAKTTTRREAHVGENADPEADPELAAFMRGGRESNSTSSEADLDCVQGLLSLSQGNWR</sequence>
<dbReference type="PROSITE" id="PS50071">
    <property type="entry name" value="HOMEOBOX_2"/>
    <property type="match status" value="1"/>
</dbReference>
<evidence type="ECO:0000256" key="3">
    <source>
        <dbReference type="ARBA" id="ARBA00023155"/>
    </source>
</evidence>
<dbReference type="InterPro" id="IPR001356">
    <property type="entry name" value="HD"/>
</dbReference>
<feature type="DNA-binding region" description="Homeobox" evidence="5">
    <location>
        <begin position="3"/>
        <end position="51"/>
    </location>
</feature>
<dbReference type="AlphaFoldDB" id="A0A4U0WWE9"/>
<feature type="region of interest" description="Disordered" evidence="7">
    <location>
        <begin position="375"/>
        <end position="421"/>
    </location>
</feature>
<evidence type="ECO:0000256" key="4">
    <source>
        <dbReference type="ARBA" id="ARBA00023242"/>
    </source>
</evidence>
<dbReference type="SUPFAM" id="SSF46689">
    <property type="entry name" value="Homeodomain-like"/>
    <property type="match status" value="1"/>
</dbReference>
<name>A0A4U0WWE9_9PEZI</name>
<evidence type="ECO:0000256" key="6">
    <source>
        <dbReference type="RuleBase" id="RU000682"/>
    </source>
</evidence>
<keyword evidence="4 5" id="KW-0539">Nucleus</keyword>
<protein>
    <recommendedName>
        <fullName evidence="8">Homeobox domain-containing protein</fullName>
    </recommendedName>
</protein>
<feature type="compositionally biased region" description="Pro residues" evidence="7">
    <location>
        <begin position="271"/>
        <end position="281"/>
    </location>
</feature>
<evidence type="ECO:0000259" key="8">
    <source>
        <dbReference type="PROSITE" id="PS50071"/>
    </source>
</evidence>
<evidence type="ECO:0000256" key="1">
    <source>
        <dbReference type="ARBA" id="ARBA00004123"/>
    </source>
</evidence>
<dbReference type="CDD" id="cd00086">
    <property type="entry name" value="homeodomain"/>
    <property type="match status" value="1"/>
</dbReference>
<dbReference type="OrthoDB" id="6159439at2759"/>
<feature type="region of interest" description="Disordered" evidence="7">
    <location>
        <begin position="262"/>
        <end position="323"/>
    </location>
</feature>
<reference evidence="9 10" key="1">
    <citation type="submission" date="2017-03" db="EMBL/GenBank/DDBJ databases">
        <title>Genomes of endolithic fungi from Antarctica.</title>
        <authorList>
            <person name="Coleine C."/>
            <person name="Masonjones S."/>
            <person name="Stajich J.E."/>
        </authorList>
    </citation>
    <scope>NUCLEOTIDE SEQUENCE [LARGE SCALE GENOMIC DNA]</scope>
    <source>
        <strain evidence="9 10">CCFEE 5184</strain>
    </source>
</reference>
<dbReference type="PROSITE" id="PS00027">
    <property type="entry name" value="HOMEOBOX_1"/>
    <property type="match status" value="1"/>
</dbReference>
<evidence type="ECO:0000256" key="5">
    <source>
        <dbReference type="PROSITE-ProRule" id="PRU00108"/>
    </source>
</evidence>
<dbReference type="GO" id="GO:0000981">
    <property type="term" value="F:DNA-binding transcription factor activity, RNA polymerase II-specific"/>
    <property type="evidence" value="ECO:0007669"/>
    <property type="project" value="InterPro"/>
</dbReference>
<evidence type="ECO:0000313" key="9">
    <source>
        <dbReference type="EMBL" id="TKA66883.1"/>
    </source>
</evidence>
<dbReference type="Proteomes" id="UP000309340">
    <property type="component" value="Unassembled WGS sequence"/>
</dbReference>
<feature type="compositionally biased region" description="Basic and acidic residues" evidence="7">
    <location>
        <begin position="486"/>
        <end position="503"/>
    </location>
</feature>
<accession>A0A4U0WWE9</accession>
<dbReference type="SMART" id="SM00389">
    <property type="entry name" value="HOX"/>
    <property type="match status" value="1"/>
</dbReference>
<dbReference type="GO" id="GO:0005634">
    <property type="term" value="C:nucleus"/>
    <property type="evidence" value="ECO:0007669"/>
    <property type="project" value="UniProtKB-SubCell"/>
</dbReference>
<dbReference type="Gene3D" id="1.10.10.60">
    <property type="entry name" value="Homeodomain-like"/>
    <property type="match status" value="1"/>
</dbReference>
<feature type="domain" description="Homeobox" evidence="8">
    <location>
        <begin position="1"/>
        <end position="50"/>
    </location>
</feature>
<comment type="subcellular location">
    <subcellularLocation>
        <location evidence="1 5 6">Nucleus</location>
    </subcellularLocation>
</comment>
<proteinExistence type="predicted"/>
<keyword evidence="2 5" id="KW-0238">DNA-binding</keyword>
<evidence type="ECO:0000256" key="7">
    <source>
        <dbReference type="SAM" id="MobiDB-lite"/>
    </source>
</evidence>
<keyword evidence="3 5" id="KW-0371">Homeobox</keyword>